<dbReference type="Gene3D" id="3.40.50.300">
    <property type="entry name" value="P-loop containing nucleotide triphosphate hydrolases"/>
    <property type="match status" value="1"/>
</dbReference>
<dbReference type="EMBL" id="JBHRTS010000008">
    <property type="protein sequence ID" value="MFC3195392.1"/>
    <property type="molecule type" value="Genomic_DNA"/>
</dbReference>
<organism evidence="11 12">
    <name type="scientific">Marinicella sediminis</name>
    <dbReference type="NCBI Taxonomy" id="1792834"/>
    <lineage>
        <taxon>Bacteria</taxon>
        <taxon>Pseudomonadati</taxon>
        <taxon>Pseudomonadota</taxon>
        <taxon>Gammaproteobacteria</taxon>
        <taxon>Lysobacterales</taxon>
        <taxon>Marinicellaceae</taxon>
        <taxon>Marinicella</taxon>
    </lineage>
</organism>
<comment type="subcellular location">
    <subcellularLocation>
        <location evidence="1">Cytoplasm</location>
    </subcellularLocation>
</comment>
<evidence type="ECO:0000313" key="12">
    <source>
        <dbReference type="Proteomes" id="UP001595533"/>
    </source>
</evidence>
<dbReference type="PANTHER" id="PTHR33540">
    <property type="entry name" value="TRNA THREONYLCARBAMOYLADENOSINE BIOSYNTHESIS PROTEIN TSAE"/>
    <property type="match status" value="1"/>
</dbReference>
<evidence type="ECO:0000256" key="1">
    <source>
        <dbReference type="ARBA" id="ARBA00004496"/>
    </source>
</evidence>
<dbReference type="InterPro" id="IPR003442">
    <property type="entry name" value="T6A_TsaE"/>
</dbReference>
<keyword evidence="6" id="KW-0479">Metal-binding</keyword>
<dbReference type="SUPFAM" id="SSF52540">
    <property type="entry name" value="P-loop containing nucleoside triphosphate hydrolases"/>
    <property type="match status" value="1"/>
</dbReference>
<evidence type="ECO:0000313" key="11">
    <source>
        <dbReference type="EMBL" id="MFC3195392.1"/>
    </source>
</evidence>
<protein>
    <recommendedName>
        <fullName evidence="3">tRNA threonylcarbamoyladenosine biosynthesis protein TsaE</fullName>
    </recommendedName>
    <alternativeName>
        <fullName evidence="10">t(6)A37 threonylcarbamoyladenosine biosynthesis protein TsaE</fullName>
    </alternativeName>
</protein>
<evidence type="ECO:0000256" key="5">
    <source>
        <dbReference type="ARBA" id="ARBA00022694"/>
    </source>
</evidence>
<evidence type="ECO:0000256" key="4">
    <source>
        <dbReference type="ARBA" id="ARBA00022490"/>
    </source>
</evidence>
<proteinExistence type="inferred from homology"/>
<evidence type="ECO:0000256" key="9">
    <source>
        <dbReference type="ARBA" id="ARBA00022842"/>
    </source>
</evidence>
<keyword evidence="5" id="KW-0819">tRNA processing</keyword>
<dbReference type="PANTHER" id="PTHR33540:SF2">
    <property type="entry name" value="TRNA THREONYLCARBAMOYLADENOSINE BIOSYNTHESIS PROTEIN TSAE"/>
    <property type="match status" value="1"/>
</dbReference>
<dbReference type="Proteomes" id="UP001595533">
    <property type="component" value="Unassembled WGS sequence"/>
</dbReference>
<evidence type="ECO:0000256" key="7">
    <source>
        <dbReference type="ARBA" id="ARBA00022741"/>
    </source>
</evidence>
<dbReference type="NCBIfam" id="TIGR00150">
    <property type="entry name" value="T6A_YjeE"/>
    <property type="match status" value="1"/>
</dbReference>
<evidence type="ECO:0000256" key="2">
    <source>
        <dbReference type="ARBA" id="ARBA00007599"/>
    </source>
</evidence>
<keyword evidence="9" id="KW-0460">Magnesium</keyword>
<accession>A0ABV7JDW9</accession>
<comment type="similarity">
    <text evidence="2">Belongs to the TsaE family.</text>
</comment>
<evidence type="ECO:0000256" key="6">
    <source>
        <dbReference type="ARBA" id="ARBA00022723"/>
    </source>
</evidence>
<evidence type="ECO:0000256" key="10">
    <source>
        <dbReference type="ARBA" id="ARBA00032441"/>
    </source>
</evidence>
<reference evidence="12" key="1">
    <citation type="journal article" date="2019" name="Int. J. Syst. Evol. Microbiol.">
        <title>The Global Catalogue of Microorganisms (GCM) 10K type strain sequencing project: providing services to taxonomists for standard genome sequencing and annotation.</title>
        <authorList>
            <consortium name="The Broad Institute Genomics Platform"/>
            <consortium name="The Broad Institute Genome Sequencing Center for Infectious Disease"/>
            <person name="Wu L."/>
            <person name="Ma J."/>
        </authorList>
    </citation>
    <scope>NUCLEOTIDE SEQUENCE [LARGE SCALE GENOMIC DNA]</scope>
    <source>
        <strain evidence="12">KCTC 42953</strain>
    </source>
</reference>
<dbReference type="InterPro" id="IPR027417">
    <property type="entry name" value="P-loop_NTPase"/>
</dbReference>
<keyword evidence="4" id="KW-0963">Cytoplasm</keyword>
<name>A0ABV7JDW9_9GAMM</name>
<sequence>MKSSIEPRTFQIDTLDQLSAVARQLSCEIPPGTVVYLQGDLGAGKTTFTQLLLKSCGITEVVKSPTYTMYETYQTAEQTYVHMDLYRLTDPEELYFLDIEDLLDPAHIVLIEWPGKGKGVLPAADWVLEFVLNGLNRTLTITSNS</sequence>
<evidence type="ECO:0000256" key="3">
    <source>
        <dbReference type="ARBA" id="ARBA00019010"/>
    </source>
</evidence>
<comment type="caution">
    <text evidence="11">The sequence shown here is derived from an EMBL/GenBank/DDBJ whole genome shotgun (WGS) entry which is preliminary data.</text>
</comment>
<dbReference type="RefSeq" id="WP_077412998.1">
    <property type="nucleotide sequence ID" value="NZ_JBHRTS010000008.1"/>
</dbReference>
<evidence type="ECO:0000256" key="8">
    <source>
        <dbReference type="ARBA" id="ARBA00022840"/>
    </source>
</evidence>
<keyword evidence="12" id="KW-1185">Reference proteome</keyword>
<gene>
    <name evidence="11" type="primary">tsaE</name>
    <name evidence="11" type="ORF">ACFODZ_14150</name>
</gene>
<keyword evidence="8" id="KW-0067">ATP-binding</keyword>
<dbReference type="Pfam" id="PF02367">
    <property type="entry name" value="TsaE"/>
    <property type="match status" value="1"/>
</dbReference>
<keyword evidence="7" id="KW-0547">Nucleotide-binding</keyword>